<dbReference type="GO" id="GO:0000162">
    <property type="term" value="P:L-tryptophan biosynthetic process"/>
    <property type="evidence" value="ECO:0007669"/>
    <property type="project" value="TreeGrafter"/>
</dbReference>
<keyword evidence="5" id="KW-1185">Reference proteome</keyword>
<proteinExistence type="predicted"/>
<evidence type="ECO:0000259" key="2">
    <source>
        <dbReference type="Pfam" id="PF00425"/>
    </source>
</evidence>
<dbReference type="SUPFAM" id="SSF56322">
    <property type="entry name" value="ADC synthase"/>
    <property type="match status" value="1"/>
</dbReference>
<evidence type="ECO:0000259" key="3">
    <source>
        <dbReference type="Pfam" id="PF04715"/>
    </source>
</evidence>
<reference evidence="4 5" key="1">
    <citation type="submission" date="2023-06" db="EMBL/GenBank/DDBJ databases">
        <title>Sporosarcina sp. nov., isolated from Korean traditional fermented seafood 'Jeotgal'.</title>
        <authorList>
            <person name="Yang A.I."/>
            <person name="Shin N.-R."/>
        </authorList>
    </citation>
    <scope>NUCLEOTIDE SEQUENCE [LARGE SCALE GENOMIC DNA]</scope>
    <source>
        <strain evidence="4 5">KCTC43456</strain>
    </source>
</reference>
<comment type="caution">
    <text evidence="4">The sequence shown here is derived from an EMBL/GenBank/DDBJ whole genome shotgun (WGS) entry which is preliminary data.</text>
</comment>
<sequence length="470" mass="52399">MDRLFPDYKKVKMTKEQFFYAYKELAETTEKHLLLESGRTGKLSMAGVNPLVTLRATECQLEFQWRDGATEVRVGEPLELLVGFVESMKMGSLPELPEFQGGVMGFISYDYARTYEPIPAIAKDDLGTPDIYFYLFDRWAVLDLEEETVYFMTLPGRGLDVSEIEREWLEAAAVGEGKRIHASEGTATDAGRPEKVDVSVTGPQFEQMVRDVQQYIAQDEVNQVNLSVRQSNKLSAEPLSMYEALRSFNPSPYMAMIGAEDFAVVSGSPELLLKKRGTELSTRPIGGTRPRGTTQSEDDALENDLLSNEKEKGEHIMLVEQELEDFERVCTKGTVETNEFMVIERYSHVMHLVSNIRGTAFPELSNAAIIKGVFPGGSITGSPKLRTMEIIEELEPTRRGLYTGSIGWIGFNGDMELNIVIRTAFIKDGIAHIQAGAGLVADSVPVDEYVESLNKAKALWQAKEMAETNA</sequence>
<dbReference type="RefSeq" id="WP_317941341.1">
    <property type="nucleotide sequence ID" value="NZ_JAUBDJ010000016.1"/>
</dbReference>
<accession>A0AAW9AGA6</accession>
<dbReference type="Proteomes" id="UP001271648">
    <property type="component" value="Unassembled WGS sequence"/>
</dbReference>
<dbReference type="InterPro" id="IPR015890">
    <property type="entry name" value="Chorismate_C"/>
</dbReference>
<evidence type="ECO:0000313" key="5">
    <source>
        <dbReference type="Proteomes" id="UP001271648"/>
    </source>
</evidence>
<dbReference type="Pfam" id="PF00425">
    <property type="entry name" value="Chorismate_bind"/>
    <property type="match status" value="1"/>
</dbReference>
<dbReference type="PRINTS" id="PR00095">
    <property type="entry name" value="ANTSNTHASEI"/>
</dbReference>
<dbReference type="InterPro" id="IPR019999">
    <property type="entry name" value="Anth_synth_I-like"/>
</dbReference>
<dbReference type="PANTHER" id="PTHR11236">
    <property type="entry name" value="AMINOBENZOATE/ANTHRANILATE SYNTHASE"/>
    <property type="match status" value="1"/>
</dbReference>
<dbReference type="Gene3D" id="3.60.120.10">
    <property type="entry name" value="Anthranilate synthase"/>
    <property type="match status" value="1"/>
</dbReference>
<evidence type="ECO:0000256" key="1">
    <source>
        <dbReference type="SAM" id="MobiDB-lite"/>
    </source>
</evidence>
<feature type="domain" description="Anthranilate synthase component I N-terminal" evidence="3">
    <location>
        <begin position="21"/>
        <end position="150"/>
    </location>
</feature>
<name>A0AAW9AGA6_9BACL</name>
<dbReference type="Pfam" id="PF04715">
    <property type="entry name" value="Anth_synt_I_N"/>
    <property type="match status" value="1"/>
</dbReference>
<feature type="domain" description="Chorismate-utilising enzyme C-terminal" evidence="2">
    <location>
        <begin position="204"/>
        <end position="455"/>
    </location>
</feature>
<gene>
    <name evidence="4" type="ORF">QTL97_17470</name>
</gene>
<organism evidence="4 5">
    <name type="scientific">Sporosarcina thermotolerans</name>
    <dbReference type="NCBI Taxonomy" id="633404"/>
    <lineage>
        <taxon>Bacteria</taxon>
        <taxon>Bacillati</taxon>
        <taxon>Bacillota</taxon>
        <taxon>Bacilli</taxon>
        <taxon>Bacillales</taxon>
        <taxon>Caryophanaceae</taxon>
        <taxon>Sporosarcina</taxon>
    </lineage>
</organism>
<dbReference type="EMBL" id="JAUBDJ010000016">
    <property type="protein sequence ID" value="MDW0118716.1"/>
    <property type="molecule type" value="Genomic_DNA"/>
</dbReference>
<evidence type="ECO:0000313" key="4">
    <source>
        <dbReference type="EMBL" id="MDW0118716.1"/>
    </source>
</evidence>
<dbReference type="InterPro" id="IPR005801">
    <property type="entry name" value="ADC_synthase"/>
</dbReference>
<dbReference type="AlphaFoldDB" id="A0AAW9AGA6"/>
<dbReference type="PANTHER" id="PTHR11236:SF41">
    <property type="entry name" value="AMINODEOXYCHORISMATE SYNTHASE COMPONENT 1"/>
    <property type="match status" value="1"/>
</dbReference>
<dbReference type="InterPro" id="IPR006805">
    <property type="entry name" value="Anth_synth_I_N"/>
</dbReference>
<protein>
    <submittedName>
        <fullName evidence="4">Anthranilate synthase component I family protein</fullName>
    </submittedName>
</protein>
<feature type="region of interest" description="Disordered" evidence="1">
    <location>
        <begin position="280"/>
        <end position="299"/>
    </location>
</feature>